<sequence>MRNNCCPLLSPSPIAGLDGPVTGVIERASSLSKGKRRRQQPFLTAELTASNSNSDRPKWPGCRAAKVSLDTPLQSSPTPQPSTSLSSCLKPGLTGLFSTALGRWSGVVADDDAGSVGEGGSDDKASSSPARKTLARASRLIIGSLAPNVFRQVQTLDTPRQIWAKLHADTPLSFKAAFRAVTGSAIPPAADLKAMAATLKSLNEPVSPRMLIDRVMSPLPASYALTVSMVRAILNTDPAAISVAAVRDVLTEAATAQASPAREGDILRSGDPQRSRVVFARVPRVGGRSDAEAMAAGVFFVA</sequence>
<accession>A0A4P9VY23</accession>
<organism evidence="1 2">
    <name type="scientific">Blyttiomyces helicus</name>
    <dbReference type="NCBI Taxonomy" id="388810"/>
    <lineage>
        <taxon>Eukaryota</taxon>
        <taxon>Fungi</taxon>
        <taxon>Fungi incertae sedis</taxon>
        <taxon>Chytridiomycota</taxon>
        <taxon>Chytridiomycota incertae sedis</taxon>
        <taxon>Chytridiomycetes</taxon>
        <taxon>Chytridiomycetes incertae sedis</taxon>
        <taxon>Blyttiomyces</taxon>
    </lineage>
</organism>
<evidence type="ECO:0000313" key="1">
    <source>
        <dbReference type="EMBL" id="RKO83633.1"/>
    </source>
</evidence>
<dbReference type="EMBL" id="ML001012">
    <property type="protein sequence ID" value="RKO83633.1"/>
    <property type="molecule type" value="Genomic_DNA"/>
</dbReference>
<gene>
    <name evidence="1" type="ORF">BDK51DRAFT_41609</name>
</gene>
<dbReference type="Proteomes" id="UP000269721">
    <property type="component" value="Unassembled WGS sequence"/>
</dbReference>
<reference evidence="2" key="1">
    <citation type="journal article" date="2018" name="Nat. Microbiol.">
        <title>Leveraging single-cell genomics to expand the fungal tree of life.</title>
        <authorList>
            <person name="Ahrendt S.R."/>
            <person name="Quandt C.A."/>
            <person name="Ciobanu D."/>
            <person name="Clum A."/>
            <person name="Salamov A."/>
            <person name="Andreopoulos B."/>
            <person name="Cheng J.F."/>
            <person name="Woyke T."/>
            <person name="Pelin A."/>
            <person name="Henrissat B."/>
            <person name="Reynolds N.K."/>
            <person name="Benny G.L."/>
            <person name="Smith M.E."/>
            <person name="James T.Y."/>
            <person name="Grigoriev I.V."/>
        </authorList>
    </citation>
    <scope>NUCLEOTIDE SEQUENCE [LARGE SCALE GENOMIC DNA]</scope>
</reference>
<protein>
    <submittedName>
        <fullName evidence="1">Uncharacterized protein</fullName>
    </submittedName>
</protein>
<dbReference type="AlphaFoldDB" id="A0A4P9VY23"/>
<evidence type="ECO:0000313" key="2">
    <source>
        <dbReference type="Proteomes" id="UP000269721"/>
    </source>
</evidence>
<name>A0A4P9VY23_9FUNG</name>
<proteinExistence type="predicted"/>
<keyword evidence="2" id="KW-1185">Reference proteome</keyword>